<evidence type="ECO:0000256" key="3">
    <source>
        <dbReference type="ARBA" id="ARBA00013208"/>
    </source>
</evidence>
<feature type="domain" description="Peptidase S26" evidence="8">
    <location>
        <begin position="24"/>
        <end position="201"/>
    </location>
</feature>
<dbReference type="Gene3D" id="2.10.109.10">
    <property type="entry name" value="Umud Fragment, subunit A"/>
    <property type="match status" value="1"/>
</dbReference>
<sequence>MSQPAKRRHWAAQLIRNNRGFICFIIGMSVFRSAFADWYTVPTGSMLPTIEVGDRITVNKMAYDLRVPFSDVSLLRMGEPERGDIVVFDSKAADNRLIKRVVGVPGDTIAMHDEVLIINGQAQRYKVTRENAKALFATELLGELAHAIRIDKTRAMHAGNFAPILIPNDHYLMMGDNRRNSADSRYYGLVPRGELKGKAHHVAFSLDYDHYYLPKRERFGESLYSYSE</sequence>
<name>A0A5S3ZAD8_9GAMM</name>
<evidence type="ECO:0000256" key="5">
    <source>
        <dbReference type="ARBA" id="ARBA00022801"/>
    </source>
</evidence>
<dbReference type="Proteomes" id="UP000305874">
    <property type="component" value="Unassembled WGS sequence"/>
</dbReference>
<dbReference type="SUPFAM" id="SSF51306">
    <property type="entry name" value="LexA/Signal peptidase"/>
    <property type="match status" value="1"/>
</dbReference>
<dbReference type="InterPro" id="IPR000223">
    <property type="entry name" value="Pept_S26A_signal_pept_1"/>
</dbReference>
<comment type="catalytic activity">
    <reaction evidence="1 7">
        <text>Cleavage of hydrophobic, N-terminal signal or leader sequences from secreted and periplasmic proteins.</text>
        <dbReference type="EC" id="3.4.21.89"/>
    </reaction>
</comment>
<dbReference type="GO" id="GO:0006465">
    <property type="term" value="P:signal peptide processing"/>
    <property type="evidence" value="ECO:0007669"/>
    <property type="project" value="InterPro"/>
</dbReference>
<evidence type="ECO:0000313" key="9">
    <source>
        <dbReference type="EMBL" id="TMP88567.1"/>
    </source>
</evidence>
<dbReference type="NCBIfam" id="TIGR02227">
    <property type="entry name" value="sigpep_I_bact"/>
    <property type="match status" value="1"/>
</dbReference>
<dbReference type="Pfam" id="PF10502">
    <property type="entry name" value="Peptidase_S26"/>
    <property type="match status" value="1"/>
</dbReference>
<dbReference type="InterPro" id="IPR019757">
    <property type="entry name" value="Pept_S26A_signal_pept_1_Lys-AS"/>
</dbReference>
<proteinExistence type="inferred from homology"/>
<keyword evidence="5 7" id="KW-0378">Hydrolase</keyword>
<reference evidence="9 10" key="1">
    <citation type="submission" date="2017-12" db="EMBL/GenBank/DDBJ databases">
        <authorList>
            <person name="Paulsen S."/>
            <person name="Gram L.K."/>
        </authorList>
    </citation>
    <scope>NUCLEOTIDE SEQUENCE [LARGE SCALE GENOMIC DNA]</scope>
    <source>
        <strain evidence="9 10">S2897</strain>
    </source>
</reference>
<dbReference type="GO" id="GO:0016020">
    <property type="term" value="C:membrane"/>
    <property type="evidence" value="ECO:0007669"/>
    <property type="project" value="UniProtKB-SubCell"/>
</dbReference>
<dbReference type="GO" id="GO:0009003">
    <property type="term" value="F:signal peptidase activity"/>
    <property type="evidence" value="ECO:0007669"/>
    <property type="project" value="UniProtKB-EC"/>
</dbReference>
<dbReference type="PANTHER" id="PTHR43390:SF1">
    <property type="entry name" value="CHLOROPLAST PROCESSING PEPTIDASE"/>
    <property type="match status" value="1"/>
</dbReference>
<dbReference type="AlphaFoldDB" id="A0A5S3ZAD8"/>
<dbReference type="STRING" id="151081.TW72_08540"/>
<evidence type="ECO:0000259" key="8">
    <source>
        <dbReference type="Pfam" id="PF10502"/>
    </source>
</evidence>
<dbReference type="InterPro" id="IPR019533">
    <property type="entry name" value="Peptidase_S26"/>
</dbReference>
<protein>
    <recommendedName>
        <fullName evidence="4 7">Signal peptidase I</fullName>
        <ecNumber evidence="3 7">3.4.21.89</ecNumber>
    </recommendedName>
</protein>
<comment type="similarity">
    <text evidence="2 7">Belongs to the peptidase S26 family.</text>
</comment>
<dbReference type="GO" id="GO:0004252">
    <property type="term" value="F:serine-type endopeptidase activity"/>
    <property type="evidence" value="ECO:0007669"/>
    <property type="project" value="InterPro"/>
</dbReference>
<comment type="subcellular location">
    <subcellularLocation>
        <location evidence="7">Membrane</location>
        <topology evidence="7">Multi-pass membrane protein</topology>
    </subcellularLocation>
</comment>
<feature type="active site" evidence="6">
    <location>
        <position position="99"/>
    </location>
</feature>
<dbReference type="CDD" id="cd06530">
    <property type="entry name" value="S26_SPase_I"/>
    <property type="match status" value="1"/>
</dbReference>
<organism evidence="9 10">
    <name type="scientific">Pseudoalteromonas ruthenica</name>
    <dbReference type="NCBI Taxonomy" id="151081"/>
    <lineage>
        <taxon>Bacteria</taxon>
        <taxon>Pseudomonadati</taxon>
        <taxon>Pseudomonadota</taxon>
        <taxon>Gammaproteobacteria</taxon>
        <taxon>Alteromonadales</taxon>
        <taxon>Pseudoalteromonadaceae</taxon>
        <taxon>Pseudoalteromonas</taxon>
    </lineage>
</organism>
<dbReference type="PROSITE" id="PS00761">
    <property type="entry name" value="SPASE_I_3"/>
    <property type="match status" value="1"/>
</dbReference>
<dbReference type="PRINTS" id="PR00727">
    <property type="entry name" value="LEADERPTASE"/>
</dbReference>
<evidence type="ECO:0000256" key="7">
    <source>
        <dbReference type="RuleBase" id="RU362042"/>
    </source>
</evidence>
<dbReference type="InterPro" id="IPR019758">
    <property type="entry name" value="Pept_S26A_signal_pept_1_CS"/>
</dbReference>
<dbReference type="PANTHER" id="PTHR43390">
    <property type="entry name" value="SIGNAL PEPTIDASE I"/>
    <property type="match status" value="1"/>
</dbReference>
<evidence type="ECO:0000313" key="10">
    <source>
        <dbReference type="Proteomes" id="UP000305874"/>
    </source>
</evidence>
<accession>A0A5S3ZAD8</accession>
<comment type="caution">
    <text evidence="9">The sequence shown here is derived from an EMBL/GenBank/DDBJ whole genome shotgun (WGS) entry which is preliminary data.</text>
</comment>
<evidence type="ECO:0000256" key="1">
    <source>
        <dbReference type="ARBA" id="ARBA00000677"/>
    </source>
</evidence>
<gene>
    <name evidence="9" type="primary">lepB</name>
    <name evidence="9" type="ORF">CWC05_03800</name>
</gene>
<feature type="active site" evidence="6">
    <location>
        <position position="45"/>
    </location>
</feature>
<evidence type="ECO:0000256" key="6">
    <source>
        <dbReference type="PIRSR" id="PIRSR600223-1"/>
    </source>
</evidence>
<dbReference type="InterPro" id="IPR036286">
    <property type="entry name" value="LexA/Signal_pep-like_sf"/>
</dbReference>
<keyword evidence="7" id="KW-0645">Protease</keyword>
<dbReference type="EC" id="3.4.21.89" evidence="3 7"/>
<evidence type="ECO:0000256" key="2">
    <source>
        <dbReference type="ARBA" id="ARBA00009370"/>
    </source>
</evidence>
<dbReference type="EMBL" id="PNCG01000002">
    <property type="protein sequence ID" value="TMP88567.1"/>
    <property type="molecule type" value="Genomic_DNA"/>
</dbReference>
<reference evidence="10" key="2">
    <citation type="submission" date="2019-06" db="EMBL/GenBank/DDBJ databases">
        <title>Co-occurence of chitin degradation, pigmentation and bioactivity in marine Pseudoalteromonas.</title>
        <authorList>
            <person name="Sonnenschein E.C."/>
            <person name="Bech P.K."/>
        </authorList>
    </citation>
    <scope>NUCLEOTIDE SEQUENCE [LARGE SCALE GENOMIC DNA]</scope>
    <source>
        <strain evidence="10">S2897</strain>
    </source>
</reference>
<dbReference type="PROSITE" id="PS00760">
    <property type="entry name" value="SPASE_I_2"/>
    <property type="match status" value="1"/>
</dbReference>
<dbReference type="RefSeq" id="WP_138547434.1">
    <property type="nucleotide sequence ID" value="NZ_PNCG01000002.1"/>
</dbReference>
<evidence type="ECO:0000256" key="4">
    <source>
        <dbReference type="ARBA" id="ARBA00019232"/>
    </source>
</evidence>